<dbReference type="InterPro" id="IPR050194">
    <property type="entry name" value="Glycosyltransferase_grp1"/>
</dbReference>
<keyword evidence="4" id="KW-1185">Reference proteome</keyword>
<organism evidence="3 4">
    <name type="scientific">Nostoc commune NIES-4072</name>
    <dbReference type="NCBI Taxonomy" id="2005467"/>
    <lineage>
        <taxon>Bacteria</taxon>
        <taxon>Bacillati</taxon>
        <taxon>Cyanobacteriota</taxon>
        <taxon>Cyanophyceae</taxon>
        <taxon>Nostocales</taxon>
        <taxon>Nostocaceae</taxon>
        <taxon>Nostoc</taxon>
    </lineage>
</organism>
<dbReference type="PANTHER" id="PTHR45947:SF3">
    <property type="entry name" value="SULFOQUINOVOSYL TRANSFERASE SQD2"/>
    <property type="match status" value="1"/>
</dbReference>
<dbReference type="Pfam" id="PF00534">
    <property type="entry name" value="Glycos_transf_1"/>
    <property type="match status" value="1"/>
</dbReference>
<evidence type="ECO:0000313" key="3">
    <source>
        <dbReference type="EMBL" id="GBG18232.1"/>
    </source>
</evidence>
<evidence type="ECO:0000259" key="2">
    <source>
        <dbReference type="Pfam" id="PF13579"/>
    </source>
</evidence>
<gene>
    <name evidence="3" type="ORF">NIES4072_18960</name>
</gene>
<comment type="caution">
    <text evidence="3">The sequence shown here is derived from an EMBL/GenBank/DDBJ whole genome shotgun (WGS) entry which is preliminary data.</text>
</comment>
<dbReference type="AlphaFoldDB" id="A0A2R5FHT3"/>
<dbReference type="CDD" id="cd03794">
    <property type="entry name" value="GT4_WbuB-like"/>
    <property type="match status" value="1"/>
</dbReference>
<keyword evidence="3" id="KW-0808">Transferase</keyword>
<dbReference type="SUPFAM" id="SSF53756">
    <property type="entry name" value="UDP-Glycosyltransferase/glycogen phosphorylase"/>
    <property type="match status" value="1"/>
</dbReference>
<dbReference type="Pfam" id="PF13579">
    <property type="entry name" value="Glyco_trans_4_4"/>
    <property type="match status" value="1"/>
</dbReference>
<evidence type="ECO:0000259" key="1">
    <source>
        <dbReference type="Pfam" id="PF00534"/>
    </source>
</evidence>
<reference evidence="3 4" key="1">
    <citation type="submission" date="2017-06" db="EMBL/GenBank/DDBJ databases">
        <title>Genome sequencing of cyanobaciteial culture collection at National Institute for Environmental Studies (NIES).</title>
        <authorList>
            <person name="Hirose Y."/>
            <person name="Shimura Y."/>
            <person name="Fujisawa T."/>
            <person name="Nakamura Y."/>
            <person name="Kawachi M."/>
        </authorList>
    </citation>
    <scope>NUCLEOTIDE SEQUENCE [LARGE SCALE GENOMIC DNA]</scope>
    <source>
        <strain evidence="3 4">NIES-4072</strain>
    </source>
</reference>
<evidence type="ECO:0000313" key="4">
    <source>
        <dbReference type="Proteomes" id="UP000245124"/>
    </source>
</evidence>
<dbReference type="InterPro" id="IPR028098">
    <property type="entry name" value="Glyco_trans_4-like_N"/>
</dbReference>
<proteinExistence type="predicted"/>
<feature type="domain" description="Glycosyltransferase subfamily 4-like N-terminal" evidence="2">
    <location>
        <begin position="16"/>
        <end position="200"/>
    </location>
</feature>
<dbReference type="GO" id="GO:0016758">
    <property type="term" value="F:hexosyltransferase activity"/>
    <property type="evidence" value="ECO:0007669"/>
    <property type="project" value="TreeGrafter"/>
</dbReference>
<dbReference type="NCBIfam" id="NF007640">
    <property type="entry name" value="PRK10307.1"/>
    <property type="match status" value="1"/>
</dbReference>
<dbReference type="InterPro" id="IPR001296">
    <property type="entry name" value="Glyco_trans_1"/>
</dbReference>
<dbReference type="PANTHER" id="PTHR45947">
    <property type="entry name" value="SULFOQUINOVOSYL TRANSFERASE SQD2"/>
    <property type="match status" value="1"/>
</dbReference>
<name>A0A2R5FHT3_NOSCO</name>
<accession>A0A2R5FHT3</accession>
<feature type="domain" description="Glycosyl transferase family 1" evidence="1">
    <location>
        <begin position="216"/>
        <end position="384"/>
    </location>
</feature>
<dbReference type="Gene3D" id="3.40.50.2000">
    <property type="entry name" value="Glycogen Phosphorylase B"/>
    <property type="match status" value="2"/>
</dbReference>
<dbReference type="EMBL" id="BDUD01000001">
    <property type="protein sequence ID" value="GBG18232.1"/>
    <property type="molecule type" value="Genomic_DNA"/>
</dbReference>
<sequence>MQILIYSYNYHPEPIGIAPLMTELAEGLVKRGHQVRVITGMPNYPQRQIYDGYRGKLYVTEHKNGVKIQRSYLRIKSKPNLIDRLMLELSFVFTSLPQALKGERPDVILLTVPPLLVCLPATLIAWLYNCPVVLNVQDILPEAAVRVGLIKNKLMIQALEALEKFAYRTAHTISVIADGFVDNLINKGVSANKIACIPNWVNLNFIRPLPKENNSWRATHQLDDKFVVLYSGNIALTQGLETVIEAAARLRHINDIVFAIAGEPQALERLQKHCLACGADNVLLLPLEPREKLPQMLAAADVGLIVQKSNVISFNMPSKIPLLLASGRPIVGSVPDAGTAAKAIKESGGGIIVEPESADALAAAVLNLYNQPELAAQLGREGRKFAVENYSFEQALDRYEELFYDAIAKKATTLDILPELSSKESLVDQDFLVHTSPLVVEKTNHIKLIKTKSPMRVLSQGQMTNDK</sequence>
<protein>
    <submittedName>
        <fullName evidence="3">Group 1 glycosyl transferase</fullName>
    </submittedName>
</protein>
<dbReference type="RefSeq" id="WP_244919189.1">
    <property type="nucleotide sequence ID" value="NZ_BDUD01000001.1"/>
</dbReference>
<dbReference type="Proteomes" id="UP000245124">
    <property type="component" value="Unassembled WGS sequence"/>
</dbReference>